<gene>
    <name evidence="2" type="ORF">ACFPB0_10485</name>
</gene>
<reference evidence="3" key="1">
    <citation type="journal article" date="2019" name="Int. J. Syst. Evol. Microbiol.">
        <title>The Global Catalogue of Microorganisms (GCM) 10K type strain sequencing project: providing services to taxonomists for standard genome sequencing and annotation.</title>
        <authorList>
            <consortium name="The Broad Institute Genomics Platform"/>
            <consortium name="The Broad Institute Genome Sequencing Center for Infectious Disease"/>
            <person name="Wu L."/>
            <person name="Ma J."/>
        </authorList>
    </citation>
    <scope>NUCLEOTIDE SEQUENCE [LARGE SCALE GENOMIC DNA]</scope>
    <source>
        <strain evidence="3">CCUG 62981</strain>
    </source>
</reference>
<dbReference type="Pfam" id="PF06698">
    <property type="entry name" value="DUF1192"/>
    <property type="match status" value="1"/>
</dbReference>
<dbReference type="Proteomes" id="UP001596024">
    <property type="component" value="Unassembled WGS sequence"/>
</dbReference>
<proteinExistence type="predicted"/>
<evidence type="ECO:0000313" key="2">
    <source>
        <dbReference type="EMBL" id="MFC4725717.1"/>
    </source>
</evidence>
<evidence type="ECO:0000313" key="3">
    <source>
        <dbReference type="Proteomes" id="UP001596024"/>
    </source>
</evidence>
<dbReference type="InterPro" id="IPR009579">
    <property type="entry name" value="DUF1192"/>
</dbReference>
<organism evidence="2 3">
    <name type="scientific">Glycocaulis abyssi</name>
    <dbReference type="NCBI Taxonomy" id="1433403"/>
    <lineage>
        <taxon>Bacteria</taxon>
        <taxon>Pseudomonadati</taxon>
        <taxon>Pseudomonadota</taxon>
        <taxon>Alphaproteobacteria</taxon>
        <taxon>Maricaulales</taxon>
        <taxon>Maricaulaceae</taxon>
        <taxon>Glycocaulis</taxon>
    </lineage>
</organism>
<evidence type="ECO:0000256" key="1">
    <source>
        <dbReference type="SAM" id="Coils"/>
    </source>
</evidence>
<accession>A0ABV9NBF9</accession>
<dbReference type="EMBL" id="JBHSGQ010000005">
    <property type="protein sequence ID" value="MFC4725717.1"/>
    <property type="molecule type" value="Genomic_DNA"/>
</dbReference>
<name>A0ABV9NBF9_9PROT</name>
<keyword evidence="3" id="KW-1185">Reference proteome</keyword>
<keyword evidence="1" id="KW-0175">Coiled coil</keyword>
<comment type="caution">
    <text evidence="2">The sequence shown here is derived from an EMBL/GenBank/DDBJ whole genome shotgun (WGS) entry which is preliminary data.</text>
</comment>
<sequence length="63" mass="6943">MFDDELPVTRRAVITPGEDISALSVADLQERIETLNGEIARAKAMIDHKQDKLGAAEAFFKKA</sequence>
<feature type="coiled-coil region" evidence="1">
    <location>
        <begin position="25"/>
        <end position="52"/>
    </location>
</feature>
<dbReference type="RefSeq" id="WP_371392687.1">
    <property type="nucleotide sequence ID" value="NZ_CP163421.1"/>
</dbReference>
<protein>
    <submittedName>
        <fullName evidence="2">DUF1192 domain-containing protein</fullName>
    </submittedName>
</protein>